<evidence type="ECO:0000256" key="2">
    <source>
        <dbReference type="ARBA" id="ARBA00008488"/>
    </source>
</evidence>
<dbReference type="EMBL" id="JACBAZ010000001">
    <property type="protein sequence ID" value="NWK54823.1"/>
    <property type="molecule type" value="Genomic_DNA"/>
</dbReference>
<evidence type="ECO:0000256" key="3">
    <source>
        <dbReference type="ARBA" id="ARBA00022475"/>
    </source>
</evidence>
<dbReference type="PANTHER" id="PTHR20855:SF3">
    <property type="entry name" value="LD03007P"/>
    <property type="match status" value="1"/>
</dbReference>
<feature type="transmembrane region" description="Helical" evidence="8">
    <location>
        <begin position="45"/>
        <end position="69"/>
    </location>
</feature>
<accession>A0A851GB35</accession>
<name>A0A851GB35_9BACT</name>
<dbReference type="AlphaFoldDB" id="A0A851GB35"/>
<feature type="binding site" evidence="7">
    <location>
        <position position="195"/>
    </location>
    <ligand>
        <name>Zn(2+)</name>
        <dbReference type="ChEBI" id="CHEBI:29105"/>
    </ligand>
</feature>
<evidence type="ECO:0000256" key="5">
    <source>
        <dbReference type="ARBA" id="ARBA00022989"/>
    </source>
</evidence>
<comment type="similarity">
    <text evidence="2">Belongs to the UPF0073 (Hly-III) family.</text>
</comment>
<sequence length="214" mass="23054">MSKERSHLCDSPAEEIASVVTHTIAALLSIAGLVAMIIASEGEALNIVSASIFGACLILLYSASSLYHAFSSPKVKSFFQVLDHACIYLLIAGSYTPLTLVAMQGAWGWSIFGIVWFCAIAGVLLKTCLKGKKDSKLSTILYLVMGWMIVVAIKPLMASIDPGGLAWIVAGGVTYSLGVIFYAWEKLIFNHAIWHLFVLGGSACHVIAYVFYVL</sequence>
<dbReference type="Pfam" id="PF03006">
    <property type="entry name" value="HlyIII"/>
    <property type="match status" value="1"/>
</dbReference>
<feature type="transmembrane region" description="Helical" evidence="8">
    <location>
        <begin position="81"/>
        <end position="100"/>
    </location>
</feature>
<proteinExistence type="inferred from homology"/>
<evidence type="ECO:0000256" key="8">
    <source>
        <dbReference type="SAM" id="Phobius"/>
    </source>
</evidence>
<feature type="transmembrane region" description="Helical" evidence="8">
    <location>
        <begin position="106"/>
        <end position="125"/>
    </location>
</feature>
<keyword evidence="4 8" id="KW-0812">Transmembrane</keyword>
<dbReference type="InterPro" id="IPR005744">
    <property type="entry name" value="Hy-lIII"/>
</dbReference>
<dbReference type="RefSeq" id="WP_178931327.1">
    <property type="nucleotide sequence ID" value="NZ_JACBAZ010000001.1"/>
</dbReference>
<feature type="transmembrane region" description="Helical" evidence="8">
    <location>
        <begin position="20"/>
        <end position="39"/>
    </location>
</feature>
<comment type="subcellular location">
    <subcellularLocation>
        <location evidence="1">Cell membrane</location>
        <topology evidence="1">Multi-pass membrane protein</topology>
    </subcellularLocation>
</comment>
<dbReference type="GO" id="GO:0005886">
    <property type="term" value="C:plasma membrane"/>
    <property type="evidence" value="ECO:0007669"/>
    <property type="project" value="UniProtKB-SubCell"/>
</dbReference>
<evidence type="ECO:0000256" key="4">
    <source>
        <dbReference type="ARBA" id="ARBA00022692"/>
    </source>
</evidence>
<keyword evidence="7" id="KW-0479">Metal-binding</keyword>
<dbReference type="GO" id="GO:0140911">
    <property type="term" value="F:pore-forming activity"/>
    <property type="evidence" value="ECO:0007669"/>
    <property type="project" value="InterPro"/>
</dbReference>
<dbReference type="Proteomes" id="UP000557872">
    <property type="component" value="Unassembled WGS sequence"/>
</dbReference>
<dbReference type="PANTHER" id="PTHR20855">
    <property type="entry name" value="ADIPOR/PROGESTIN RECEPTOR-RELATED"/>
    <property type="match status" value="1"/>
</dbReference>
<organism evidence="9 10">
    <name type="scientific">Oceaniferula marina</name>
    <dbReference type="NCBI Taxonomy" id="2748318"/>
    <lineage>
        <taxon>Bacteria</taxon>
        <taxon>Pseudomonadati</taxon>
        <taxon>Verrucomicrobiota</taxon>
        <taxon>Verrucomicrobiia</taxon>
        <taxon>Verrucomicrobiales</taxon>
        <taxon>Verrucomicrobiaceae</taxon>
        <taxon>Oceaniferula</taxon>
    </lineage>
</organism>
<keyword evidence="10" id="KW-1185">Reference proteome</keyword>
<comment type="caution">
    <text evidence="9">The sequence shown here is derived from an EMBL/GenBank/DDBJ whole genome shotgun (WGS) entry which is preliminary data.</text>
</comment>
<keyword evidence="5 8" id="KW-1133">Transmembrane helix</keyword>
<reference evidence="9 10" key="1">
    <citation type="submission" date="2020-07" db="EMBL/GenBank/DDBJ databases">
        <title>Roseicoccus Jingziensis gen. nov., sp. nov., isolated from coastal seawater.</title>
        <authorList>
            <person name="Feng X."/>
        </authorList>
    </citation>
    <scope>NUCLEOTIDE SEQUENCE [LARGE SCALE GENOMIC DNA]</scope>
    <source>
        <strain evidence="9 10">N1E253</strain>
    </source>
</reference>
<keyword evidence="3" id="KW-1003">Cell membrane</keyword>
<feature type="binding site" evidence="7">
    <location>
        <position position="68"/>
    </location>
    <ligand>
        <name>Zn(2+)</name>
        <dbReference type="ChEBI" id="CHEBI:29105"/>
    </ligand>
</feature>
<keyword evidence="7" id="KW-0862">Zinc</keyword>
<dbReference type="NCBIfam" id="TIGR01065">
    <property type="entry name" value="hlyIII"/>
    <property type="match status" value="1"/>
</dbReference>
<protein>
    <submittedName>
        <fullName evidence="9">Hemolysin III family protein</fullName>
    </submittedName>
</protein>
<gene>
    <name evidence="9" type="ORF">HW115_04335</name>
</gene>
<evidence type="ECO:0000313" key="10">
    <source>
        <dbReference type="Proteomes" id="UP000557872"/>
    </source>
</evidence>
<feature type="binding site" evidence="7">
    <location>
        <position position="191"/>
    </location>
    <ligand>
        <name>Zn(2+)</name>
        <dbReference type="ChEBI" id="CHEBI:29105"/>
    </ligand>
</feature>
<evidence type="ECO:0000313" key="9">
    <source>
        <dbReference type="EMBL" id="NWK54823.1"/>
    </source>
</evidence>
<evidence type="ECO:0000256" key="7">
    <source>
        <dbReference type="PIRSR" id="PIRSR604254-1"/>
    </source>
</evidence>
<feature type="transmembrane region" description="Helical" evidence="8">
    <location>
        <begin position="164"/>
        <end position="184"/>
    </location>
</feature>
<evidence type="ECO:0000256" key="1">
    <source>
        <dbReference type="ARBA" id="ARBA00004651"/>
    </source>
</evidence>
<dbReference type="GO" id="GO:0046872">
    <property type="term" value="F:metal ion binding"/>
    <property type="evidence" value="ECO:0007669"/>
    <property type="project" value="UniProtKB-KW"/>
</dbReference>
<evidence type="ECO:0000256" key="6">
    <source>
        <dbReference type="ARBA" id="ARBA00023136"/>
    </source>
</evidence>
<feature type="transmembrane region" description="Helical" evidence="8">
    <location>
        <begin position="137"/>
        <end position="158"/>
    </location>
</feature>
<dbReference type="InterPro" id="IPR004254">
    <property type="entry name" value="AdipoR/HlyIII-related"/>
</dbReference>
<feature type="transmembrane region" description="Helical" evidence="8">
    <location>
        <begin position="193"/>
        <end position="212"/>
    </location>
</feature>
<keyword evidence="6 8" id="KW-0472">Membrane</keyword>